<dbReference type="EMBL" id="RJKL01000001">
    <property type="protein sequence ID" value="ROP33364.1"/>
    <property type="molecule type" value="Genomic_DNA"/>
</dbReference>
<organism evidence="1 2">
    <name type="scientific">Couchioplanes caeruleus</name>
    <dbReference type="NCBI Taxonomy" id="56438"/>
    <lineage>
        <taxon>Bacteria</taxon>
        <taxon>Bacillati</taxon>
        <taxon>Actinomycetota</taxon>
        <taxon>Actinomycetes</taxon>
        <taxon>Micromonosporales</taxon>
        <taxon>Micromonosporaceae</taxon>
        <taxon>Couchioplanes</taxon>
    </lineage>
</organism>
<accession>A0A3N1GT38</accession>
<gene>
    <name evidence="1" type="ORF">EDD30_6338</name>
</gene>
<protein>
    <submittedName>
        <fullName evidence="1">Uncharacterized protein</fullName>
    </submittedName>
</protein>
<proteinExistence type="predicted"/>
<evidence type="ECO:0000313" key="2">
    <source>
        <dbReference type="Proteomes" id="UP000271683"/>
    </source>
</evidence>
<evidence type="ECO:0000313" key="1">
    <source>
        <dbReference type="EMBL" id="ROP33364.1"/>
    </source>
</evidence>
<comment type="caution">
    <text evidence="1">The sequence shown here is derived from an EMBL/GenBank/DDBJ whole genome shotgun (WGS) entry which is preliminary data.</text>
</comment>
<sequence length="38" mass="4102">MTERARKQTEALGAGLEAEATDYLRAAPYSVTLGLEAF</sequence>
<dbReference type="AlphaFoldDB" id="A0A3N1GT38"/>
<dbReference type="Proteomes" id="UP000271683">
    <property type="component" value="Unassembled WGS sequence"/>
</dbReference>
<reference evidence="1 2" key="1">
    <citation type="submission" date="2018-11" db="EMBL/GenBank/DDBJ databases">
        <title>Sequencing the genomes of 1000 actinobacteria strains.</title>
        <authorList>
            <person name="Klenk H.-P."/>
        </authorList>
    </citation>
    <scope>NUCLEOTIDE SEQUENCE [LARGE SCALE GENOMIC DNA]</scope>
    <source>
        <strain evidence="1 2">DSM 43634</strain>
    </source>
</reference>
<name>A0A3N1GT38_9ACTN</name>